<dbReference type="Gene3D" id="2.130.10.130">
    <property type="entry name" value="Integrin alpha, N-terminal"/>
    <property type="match status" value="2"/>
</dbReference>
<dbReference type="Proteomes" id="UP001499851">
    <property type="component" value="Unassembled WGS sequence"/>
</dbReference>
<protein>
    <recommendedName>
        <fullName evidence="5">VCBS repeat-containing protein</fullName>
    </recommendedName>
</protein>
<dbReference type="PANTHER" id="PTHR44103">
    <property type="entry name" value="PROPROTEIN CONVERTASE P"/>
    <property type="match status" value="1"/>
</dbReference>
<evidence type="ECO:0000313" key="3">
    <source>
        <dbReference type="EMBL" id="GAA1675868.1"/>
    </source>
</evidence>
<name>A0ABN2GS10_9ACTN</name>
<proteinExistence type="predicted"/>
<feature type="chain" id="PRO_5046139795" description="VCBS repeat-containing protein" evidence="2">
    <location>
        <begin position="30"/>
        <end position="569"/>
    </location>
</feature>
<dbReference type="Pfam" id="PF13517">
    <property type="entry name" value="FG-GAP_3"/>
    <property type="match status" value="3"/>
</dbReference>
<gene>
    <name evidence="3" type="ORF">GCM10009830_23150</name>
</gene>
<evidence type="ECO:0000256" key="2">
    <source>
        <dbReference type="SAM" id="SignalP"/>
    </source>
</evidence>
<dbReference type="EMBL" id="BAAAQF010000007">
    <property type="protein sequence ID" value="GAA1675868.1"/>
    <property type="molecule type" value="Genomic_DNA"/>
</dbReference>
<organism evidence="3 4">
    <name type="scientific">Glycomyces endophyticus</name>
    <dbReference type="NCBI Taxonomy" id="480996"/>
    <lineage>
        <taxon>Bacteria</taxon>
        <taxon>Bacillati</taxon>
        <taxon>Actinomycetota</taxon>
        <taxon>Actinomycetes</taxon>
        <taxon>Glycomycetales</taxon>
        <taxon>Glycomycetaceae</taxon>
        <taxon>Glycomyces</taxon>
    </lineage>
</organism>
<evidence type="ECO:0000313" key="4">
    <source>
        <dbReference type="Proteomes" id="UP001499851"/>
    </source>
</evidence>
<dbReference type="RefSeq" id="WP_344486222.1">
    <property type="nucleotide sequence ID" value="NZ_BAAAQF010000007.1"/>
</dbReference>
<dbReference type="PANTHER" id="PTHR44103:SF1">
    <property type="entry name" value="PROPROTEIN CONVERTASE P"/>
    <property type="match status" value="1"/>
</dbReference>
<comment type="caution">
    <text evidence="3">The sequence shown here is derived from an EMBL/GenBank/DDBJ whole genome shotgun (WGS) entry which is preliminary data.</text>
</comment>
<evidence type="ECO:0008006" key="5">
    <source>
        <dbReference type="Google" id="ProtNLM"/>
    </source>
</evidence>
<keyword evidence="4" id="KW-1185">Reference proteome</keyword>
<dbReference type="InterPro" id="IPR028994">
    <property type="entry name" value="Integrin_alpha_N"/>
</dbReference>
<reference evidence="3 4" key="1">
    <citation type="journal article" date="2019" name="Int. J. Syst. Evol. Microbiol.">
        <title>The Global Catalogue of Microorganisms (GCM) 10K type strain sequencing project: providing services to taxonomists for standard genome sequencing and annotation.</title>
        <authorList>
            <consortium name="The Broad Institute Genomics Platform"/>
            <consortium name="The Broad Institute Genome Sequencing Center for Infectious Disease"/>
            <person name="Wu L."/>
            <person name="Ma J."/>
        </authorList>
    </citation>
    <scope>NUCLEOTIDE SEQUENCE [LARGE SCALE GENOMIC DNA]</scope>
    <source>
        <strain evidence="3 4">JCM 16001</strain>
    </source>
</reference>
<feature type="signal peptide" evidence="2">
    <location>
        <begin position="1"/>
        <end position="29"/>
    </location>
</feature>
<evidence type="ECO:0000256" key="1">
    <source>
        <dbReference type="ARBA" id="ARBA00022729"/>
    </source>
</evidence>
<keyword evidence="1 2" id="KW-0732">Signal</keyword>
<accession>A0ABN2GS10</accession>
<dbReference type="SUPFAM" id="SSF69318">
    <property type="entry name" value="Integrin alpha N-terminal domain"/>
    <property type="match status" value="2"/>
</dbReference>
<dbReference type="InterPro" id="IPR013517">
    <property type="entry name" value="FG-GAP"/>
</dbReference>
<sequence length="569" mass="59347">MQRYSGKHRRQRRLRHVLAAATAAAAAGAVPGVAAAQADTAEEAVEAQAVQSRNDFDGDGNQDLMVVRKSDGNLLFYAGNGDGTFDPSVAVDDGWGGLDIAMAGDATGDGEADLRARDRETGVLYTYPGDGSGGFGAPIEADTGWTALGAFAPVGDEAGEAGVIAVNRVDGKLYHYADNGDGTLAAGVAVGGGWRGYDNLANLGDVDADGNADFLARNSRDGSYYVYFGLGDQRFGNRVAVDHALGNDYDDRYYHQVAGVGDVDGDGFADVAAVDARFSQMWLQGFDADGGTVHGGTLVGRGWGAMNLPAGDLDLTYDYNGDGHTDMITRHGTTGTTSIWLGRGSGTLYNSIALGDDLKDMDLIETAGDANGDGFADLFARTQTGVLYIYPGTGTGDYDAAARDVVGSGWGAMSTIVGGHDHNSDGKPDIFAVEEATGRLWFYPGNGNGGWGTRTSLGTGWAGFSHLTAIGDHDSDGHADVIAVDDQTGCLNFFGGRGDGTLETGVQLNCGWGVMNAVVAVGDFNNDGWTDWIGRHQNGFLKFYGGGGNGTIEMTWQFGNGWNTLDILA</sequence>